<evidence type="ECO:0000256" key="1">
    <source>
        <dbReference type="ARBA" id="ARBA00023015"/>
    </source>
</evidence>
<evidence type="ECO:0000256" key="2">
    <source>
        <dbReference type="ARBA" id="ARBA00023125"/>
    </source>
</evidence>
<dbReference type="SUPFAM" id="SSF46785">
    <property type="entry name" value="Winged helix' DNA-binding domain"/>
    <property type="match status" value="1"/>
</dbReference>
<dbReference type="PANTHER" id="PTHR43537:SF5">
    <property type="entry name" value="UXU OPERON TRANSCRIPTIONAL REGULATOR"/>
    <property type="match status" value="1"/>
</dbReference>
<dbReference type="Gene3D" id="1.20.120.530">
    <property type="entry name" value="GntR ligand-binding domain-like"/>
    <property type="match status" value="1"/>
</dbReference>
<feature type="domain" description="HTH gntR-type" evidence="4">
    <location>
        <begin position="1"/>
        <end position="65"/>
    </location>
</feature>
<keyword evidence="2" id="KW-0238">DNA-binding</keyword>
<comment type="caution">
    <text evidence="5">The sequence shown here is derived from an EMBL/GenBank/DDBJ whole genome shotgun (WGS) entry which is preliminary data.</text>
</comment>
<dbReference type="Gene3D" id="1.10.10.10">
    <property type="entry name" value="Winged helix-like DNA-binding domain superfamily/Winged helix DNA-binding domain"/>
    <property type="match status" value="1"/>
</dbReference>
<evidence type="ECO:0000256" key="3">
    <source>
        <dbReference type="ARBA" id="ARBA00023163"/>
    </source>
</evidence>
<dbReference type="Proteomes" id="UP000294911">
    <property type="component" value="Unassembled WGS sequence"/>
</dbReference>
<dbReference type="Pfam" id="PF07729">
    <property type="entry name" value="FCD"/>
    <property type="match status" value="1"/>
</dbReference>
<dbReference type="GO" id="GO:0003700">
    <property type="term" value="F:DNA-binding transcription factor activity"/>
    <property type="evidence" value="ECO:0007669"/>
    <property type="project" value="InterPro"/>
</dbReference>
<dbReference type="AlphaFoldDB" id="A0A4R2QW63"/>
<dbReference type="PROSITE" id="PS50949">
    <property type="entry name" value="HTH_GNTR"/>
    <property type="match status" value="1"/>
</dbReference>
<dbReference type="OrthoDB" id="3367236at2"/>
<gene>
    <name evidence="5" type="ORF">EV191_103397</name>
</gene>
<reference evidence="5 6" key="1">
    <citation type="submission" date="2019-03" db="EMBL/GenBank/DDBJ databases">
        <title>Genomic Encyclopedia of Type Strains, Phase IV (KMG-IV): sequencing the most valuable type-strain genomes for metagenomic binning, comparative biology and taxonomic classification.</title>
        <authorList>
            <person name="Goeker M."/>
        </authorList>
    </citation>
    <scope>NUCLEOTIDE SEQUENCE [LARGE SCALE GENOMIC DNA]</scope>
    <source>
        <strain evidence="5 6">DSM 45765</strain>
    </source>
</reference>
<organism evidence="5 6">
    <name type="scientific">Tamaricihabitans halophyticus</name>
    <dbReference type="NCBI Taxonomy" id="1262583"/>
    <lineage>
        <taxon>Bacteria</taxon>
        <taxon>Bacillati</taxon>
        <taxon>Actinomycetota</taxon>
        <taxon>Actinomycetes</taxon>
        <taxon>Pseudonocardiales</taxon>
        <taxon>Pseudonocardiaceae</taxon>
        <taxon>Tamaricihabitans</taxon>
    </lineage>
</organism>
<dbReference type="GO" id="GO:0003677">
    <property type="term" value="F:DNA binding"/>
    <property type="evidence" value="ECO:0007669"/>
    <property type="project" value="UniProtKB-KW"/>
</dbReference>
<dbReference type="InterPro" id="IPR036390">
    <property type="entry name" value="WH_DNA-bd_sf"/>
</dbReference>
<evidence type="ECO:0000313" key="5">
    <source>
        <dbReference type="EMBL" id="TCP54352.1"/>
    </source>
</evidence>
<proteinExistence type="predicted"/>
<sequence>MDRVYAEIKRRYMTLQLPPGEWIDDLQLSKELSVSRTPLREALFLLASEGLIRAHPGGGFTARPLDLAGISDLFEAHIVTAKAIARLTAIRAEPEEIAELREREAAVNDAIARRSATDIAATNAALHSAEARIARNEYLSVLADRIHDEGQRLGYLAFGGAEQWSQRRLDDHFAKVSKDHAALIDAYAARDPDAAEQVACAHVRLFRERILQFVASSGADDVDFSGDVLTAMRISRADLTS</sequence>
<name>A0A4R2QW63_9PSEU</name>
<evidence type="ECO:0000313" key="6">
    <source>
        <dbReference type="Proteomes" id="UP000294911"/>
    </source>
</evidence>
<keyword evidence="1" id="KW-0805">Transcription regulation</keyword>
<dbReference type="InterPro" id="IPR011711">
    <property type="entry name" value="GntR_C"/>
</dbReference>
<keyword evidence="6" id="KW-1185">Reference proteome</keyword>
<dbReference type="EMBL" id="SLXQ01000003">
    <property type="protein sequence ID" value="TCP54352.1"/>
    <property type="molecule type" value="Genomic_DNA"/>
</dbReference>
<dbReference type="SMART" id="SM00895">
    <property type="entry name" value="FCD"/>
    <property type="match status" value="1"/>
</dbReference>
<protein>
    <submittedName>
        <fullName evidence="5">GntR family transcriptional regulator</fullName>
    </submittedName>
</protein>
<dbReference type="RefSeq" id="WP_132877095.1">
    <property type="nucleotide sequence ID" value="NZ_SLXQ01000003.1"/>
</dbReference>
<evidence type="ECO:0000259" key="4">
    <source>
        <dbReference type="PROSITE" id="PS50949"/>
    </source>
</evidence>
<dbReference type="PANTHER" id="PTHR43537">
    <property type="entry name" value="TRANSCRIPTIONAL REGULATOR, GNTR FAMILY"/>
    <property type="match status" value="1"/>
</dbReference>
<dbReference type="SMART" id="SM00345">
    <property type="entry name" value="HTH_GNTR"/>
    <property type="match status" value="1"/>
</dbReference>
<dbReference type="InterPro" id="IPR000524">
    <property type="entry name" value="Tscrpt_reg_HTH_GntR"/>
</dbReference>
<accession>A0A4R2QW63</accession>
<keyword evidence="3" id="KW-0804">Transcription</keyword>
<dbReference type="SUPFAM" id="SSF48008">
    <property type="entry name" value="GntR ligand-binding domain-like"/>
    <property type="match status" value="1"/>
</dbReference>
<dbReference type="Pfam" id="PF00392">
    <property type="entry name" value="GntR"/>
    <property type="match status" value="1"/>
</dbReference>
<dbReference type="InterPro" id="IPR008920">
    <property type="entry name" value="TF_FadR/GntR_C"/>
</dbReference>
<dbReference type="InterPro" id="IPR036388">
    <property type="entry name" value="WH-like_DNA-bd_sf"/>
</dbReference>